<comment type="caution">
    <text evidence="2">The sequence shown here is derived from an EMBL/GenBank/DDBJ whole genome shotgun (WGS) entry which is preliminary data.</text>
</comment>
<gene>
    <name evidence="2" type="ORF">TCAL_08788</name>
</gene>
<sequence>MKDNVGSFVVLLGLSTILLAVCRPSQGSPFNTMDFDSLEEFGSKTKRPFCNAFTGCGRKRSDPDLDLSSDLDQEAEQIGEHMITGLSPMELMQTRKFGMSSLRPEGGQLGFFPGYLKRK</sequence>
<reference evidence="2 3" key="1">
    <citation type="journal article" date="2018" name="Nat. Ecol. Evol.">
        <title>Genomic signatures of mitonuclear coevolution across populations of Tigriopus californicus.</title>
        <authorList>
            <person name="Barreto F.S."/>
            <person name="Watson E.T."/>
            <person name="Lima T.G."/>
            <person name="Willett C.S."/>
            <person name="Edmands S."/>
            <person name="Li W."/>
            <person name="Burton R.S."/>
        </authorList>
    </citation>
    <scope>NUCLEOTIDE SEQUENCE [LARGE SCALE GENOMIC DNA]</scope>
    <source>
        <strain evidence="2 3">San Diego</strain>
    </source>
</reference>
<keyword evidence="3" id="KW-1185">Reference proteome</keyword>
<feature type="signal peptide" evidence="1">
    <location>
        <begin position="1"/>
        <end position="27"/>
    </location>
</feature>
<dbReference type="AlphaFoldDB" id="A0A553PG43"/>
<dbReference type="InterPro" id="IPR024276">
    <property type="entry name" value="CCAP"/>
</dbReference>
<evidence type="ECO:0000313" key="3">
    <source>
        <dbReference type="Proteomes" id="UP000318571"/>
    </source>
</evidence>
<protein>
    <recommendedName>
        <fullName evidence="4">Crustacean cardioactive peptide</fullName>
    </recommendedName>
</protein>
<dbReference type="Pfam" id="PF11105">
    <property type="entry name" value="CCAP"/>
    <property type="match status" value="1"/>
</dbReference>
<organism evidence="2 3">
    <name type="scientific">Tigriopus californicus</name>
    <name type="common">Marine copepod</name>
    <dbReference type="NCBI Taxonomy" id="6832"/>
    <lineage>
        <taxon>Eukaryota</taxon>
        <taxon>Metazoa</taxon>
        <taxon>Ecdysozoa</taxon>
        <taxon>Arthropoda</taxon>
        <taxon>Crustacea</taxon>
        <taxon>Multicrustacea</taxon>
        <taxon>Hexanauplia</taxon>
        <taxon>Copepoda</taxon>
        <taxon>Harpacticoida</taxon>
        <taxon>Harpacticidae</taxon>
        <taxon>Tigriopus</taxon>
    </lineage>
</organism>
<dbReference type="OrthoDB" id="6134464at2759"/>
<evidence type="ECO:0000256" key="1">
    <source>
        <dbReference type="SAM" id="SignalP"/>
    </source>
</evidence>
<name>A0A553PG43_TIGCA</name>
<feature type="chain" id="PRO_5021822933" description="Crustacean cardioactive peptide" evidence="1">
    <location>
        <begin position="28"/>
        <end position="119"/>
    </location>
</feature>
<evidence type="ECO:0000313" key="2">
    <source>
        <dbReference type="EMBL" id="TRY76646.1"/>
    </source>
</evidence>
<evidence type="ECO:0008006" key="4">
    <source>
        <dbReference type="Google" id="ProtNLM"/>
    </source>
</evidence>
<accession>A0A553PG43</accession>
<dbReference type="Proteomes" id="UP000318571">
    <property type="component" value="Chromosome 5"/>
</dbReference>
<proteinExistence type="predicted"/>
<keyword evidence="1" id="KW-0732">Signal</keyword>
<dbReference type="EMBL" id="VCGU01000004">
    <property type="protein sequence ID" value="TRY76646.1"/>
    <property type="molecule type" value="Genomic_DNA"/>
</dbReference>